<dbReference type="GO" id="GO:0106004">
    <property type="term" value="P:tRNA (guanine-N7)-methylation"/>
    <property type="evidence" value="ECO:0007669"/>
    <property type="project" value="UniProtKB-UniRule"/>
</dbReference>
<sequence>MKTPYSHVHALGDYIFAARGGGVHTFNVVTGSHISSWIHPDTEKQAANTAENAAPTVPEEAKEDVDMEPAPPASEEPPAKRQRLDEAGEAKDTEEGEVDVNAAEDQEKGSKKKGKKAKNRARGGENHRSAQGPEKPIVVLITSTENGKHVIAVSGHDKVIWVFEHDGEGKLKQLSQRKMPKRPIDIALGPDSTIIAADKFGDVYSLPLLFDPLAAPAKPAASAPVQKSFKPSATTLTVHSKRNRIALEAQLQMYEAQNRNGGNKEESNSDAPAFEMNLLLGHVSMLTAVAVVESEGKRYILTADRDEHIRVSRYIPQAHVIEGFCLGHKEFISAMLVPAGRNDVLVSGGGDPDLFVWDWKKGAKLSSTSVLSLAQVIDPEITKIAVSSMATLLYPAESGPLTYVLAICEGIKAIFAWQLTDDNRLNHPSVIQIPGNPLHLDISPQSANASSPRITIAIDPSVDAPSAKSLNTFTLAANEGRLSSDNFTPIEDEALAAAEPEVTQEEIKALLYTTEQLRKQEYVGDEDEEPAQGGEAQAAADAEANT</sequence>
<evidence type="ECO:0000256" key="4">
    <source>
        <dbReference type="ARBA" id="ARBA00022737"/>
    </source>
</evidence>
<feature type="compositionally biased region" description="Basic and acidic residues" evidence="7">
    <location>
        <begin position="77"/>
        <end position="93"/>
    </location>
</feature>
<feature type="region of interest" description="Disordered" evidence="7">
    <location>
        <begin position="521"/>
        <end position="546"/>
    </location>
</feature>
<dbReference type="GO" id="GO:0005829">
    <property type="term" value="C:cytosol"/>
    <property type="evidence" value="ECO:0007669"/>
    <property type="project" value="TreeGrafter"/>
</dbReference>
<dbReference type="HAMAP" id="MF_03056">
    <property type="entry name" value="TRM82"/>
    <property type="match status" value="1"/>
</dbReference>
<evidence type="ECO:0000256" key="7">
    <source>
        <dbReference type="SAM" id="MobiDB-lite"/>
    </source>
</evidence>
<dbReference type="PANTHER" id="PTHR16288:SF0">
    <property type="entry name" value="TRNA (GUANINE-N(7)-)-METHYLTRANSFERASE NON-CATALYTIC SUBUNIT WDR4"/>
    <property type="match status" value="1"/>
</dbReference>
<comment type="caution">
    <text evidence="8">The sequence shown here is derived from an EMBL/GenBank/DDBJ whole genome shotgun (WGS) entry which is preliminary data.</text>
</comment>
<evidence type="ECO:0000313" key="8">
    <source>
        <dbReference type="EMBL" id="KAK0389627.1"/>
    </source>
</evidence>
<dbReference type="InterPro" id="IPR015943">
    <property type="entry name" value="WD40/YVTN_repeat-like_dom_sf"/>
</dbReference>
<organism evidence="8 9">
    <name type="scientific">Sarocladium strictum</name>
    <name type="common">Black bundle disease fungus</name>
    <name type="synonym">Acremonium strictum</name>
    <dbReference type="NCBI Taxonomy" id="5046"/>
    <lineage>
        <taxon>Eukaryota</taxon>
        <taxon>Fungi</taxon>
        <taxon>Dikarya</taxon>
        <taxon>Ascomycota</taxon>
        <taxon>Pezizomycotina</taxon>
        <taxon>Sordariomycetes</taxon>
        <taxon>Hypocreomycetidae</taxon>
        <taxon>Hypocreales</taxon>
        <taxon>Sarocladiaceae</taxon>
        <taxon>Sarocladium</taxon>
    </lineage>
</organism>
<dbReference type="InterPro" id="IPR001680">
    <property type="entry name" value="WD40_rpt"/>
</dbReference>
<keyword evidence="5 6" id="KW-0539">Nucleus</keyword>
<dbReference type="InterPro" id="IPR036322">
    <property type="entry name" value="WD40_repeat_dom_sf"/>
</dbReference>
<dbReference type="Proteomes" id="UP001175261">
    <property type="component" value="Unassembled WGS sequence"/>
</dbReference>
<dbReference type="SUPFAM" id="SSF50978">
    <property type="entry name" value="WD40 repeat-like"/>
    <property type="match status" value="1"/>
</dbReference>
<dbReference type="InterPro" id="IPR028884">
    <property type="entry name" value="Trm82"/>
</dbReference>
<gene>
    <name evidence="8" type="ORF">NLU13_3202</name>
</gene>
<dbReference type="GO" id="GO:0043527">
    <property type="term" value="C:tRNA methyltransferase complex"/>
    <property type="evidence" value="ECO:0007669"/>
    <property type="project" value="TreeGrafter"/>
</dbReference>
<reference evidence="8" key="1">
    <citation type="submission" date="2022-10" db="EMBL/GenBank/DDBJ databases">
        <title>Determination and structural analysis of whole genome sequence of Sarocladium strictum F4-1.</title>
        <authorList>
            <person name="Hu L."/>
            <person name="Jiang Y."/>
        </authorList>
    </citation>
    <scope>NUCLEOTIDE SEQUENCE</scope>
    <source>
        <strain evidence="8">F4-1</strain>
    </source>
</reference>
<proteinExistence type="inferred from homology"/>
<name>A0AA39LA12_SARSR</name>
<keyword evidence="4 6" id="KW-0677">Repeat</keyword>
<comment type="function">
    <text evidence="6">Required for the formation of N(7)-methylguanine at position 46 (m7G46) in tRNA. In the complex, it is required to stabilize and induce conformational changes of the catalytic subunit.</text>
</comment>
<keyword evidence="9" id="KW-1185">Reference proteome</keyword>
<keyword evidence="2 6" id="KW-0853">WD repeat</keyword>
<dbReference type="Gene3D" id="2.130.10.10">
    <property type="entry name" value="YVTN repeat-like/Quinoprotein amine dehydrogenase"/>
    <property type="match status" value="1"/>
</dbReference>
<comment type="pathway">
    <text evidence="6">tRNA modification; N(7)-methylguanine-tRNA biosynthesis.</text>
</comment>
<dbReference type="SMART" id="SM00320">
    <property type="entry name" value="WD40"/>
    <property type="match status" value="3"/>
</dbReference>
<evidence type="ECO:0008006" key="10">
    <source>
        <dbReference type="Google" id="ProtNLM"/>
    </source>
</evidence>
<comment type="subcellular location">
    <subcellularLocation>
        <location evidence="1 6">Nucleus</location>
    </subcellularLocation>
</comment>
<feature type="compositionally biased region" description="Acidic residues" evidence="7">
    <location>
        <begin position="94"/>
        <end position="104"/>
    </location>
</feature>
<evidence type="ECO:0000256" key="3">
    <source>
        <dbReference type="ARBA" id="ARBA00022694"/>
    </source>
</evidence>
<dbReference type="EMBL" id="JAPDFR010000002">
    <property type="protein sequence ID" value="KAK0389627.1"/>
    <property type="molecule type" value="Genomic_DNA"/>
</dbReference>
<evidence type="ECO:0000256" key="6">
    <source>
        <dbReference type="HAMAP-Rule" id="MF_03056"/>
    </source>
</evidence>
<dbReference type="PANTHER" id="PTHR16288">
    <property type="entry name" value="WD40 REPEAT PROTEIN 4"/>
    <property type="match status" value="1"/>
</dbReference>
<dbReference type="AlphaFoldDB" id="A0AA39LA12"/>
<feature type="compositionally biased region" description="Basic residues" evidence="7">
    <location>
        <begin position="110"/>
        <end position="121"/>
    </location>
</feature>
<accession>A0AA39LA12</accession>
<keyword evidence="3 6" id="KW-0819">tRNA processing</keyword>
<evidence type="ECO:0000256" key="2">
    <source>
        <dbReference type="ARBA" id="ARBA00022574"/>
    </source>
</evidence>
<feature type="compositionally biased region" description="Low complexity" evidence="7">
    <location>
        <begin position="531"/>
        <end position="546"/>
    </location>
</feature>
<protein>
    <recommendedName>
        <fullName evidence="10">Transfer RNA methyltransferase 82</fullName>
    </recommendedName>
</protein>
<evidence type="ECO:0000313" key="9">
    <source>
        <dbReference type="Proteomes" id="UP001175261"/>
    </source>
</evidence>
<evidence type="ECO:0000256" key="5">
    <source>
        <dbReference type="ARBA" id="ARBA00023242"/>
    </source>
</evidence>
<evidence type="ECO:0000256" key="1">
    <source>
        <dbReference type="ARBA" id="ARBA00004123"/>
    </source>
</evidence>
<dbReference type="GO" id="GO:0005634">
    <property type="term" value="C:nucleus"/>
    <property type="evidence" value="ECO:0007669"/>
    <property type="project" value="UniProtKB-SubCell"/>
</dbReference>
<feature type="region of interest" description="Disordered" evidence="7">
    <location>
        <begin position="43"/>
        <end position="135"/>
    </location>
</feature>
<comment type="similarity">
    <text evidence="6">Belongs to the WD repeat TRM82 family.</text>
</comment>